<protein>
    <submittedName>
        <fullName evidence="2">Uncharacterized protein</fullName>
    </submittedName>
</protein>
<reference evidence="2" key="1">
    <citation type="submission" date="2020-03" db="EMBL/GenBank/DDBJ databases">
        <authorList>
            <person name="Weist P."/>
        </authorList>
    </citation>
    <scope>NUCLEOTIDE SEQUENCE</scope>
</reference>
<evidence type="ECO:0000256" key="1">
    <source>
        <dbReference type="SAM" id="MobiDB-lite"/>
    </source>
</evidence>
<name>A0A9N7VXC2_PLEPL</name>
<evidence type="ECO:0000313" key="3">
    <source>
        <dbReference type="Proteomes" id="UP001153269"/>
    </source>
</evidence>
<organism evidence="2 3">
    <name type="scientific">Pleuronectes platessa</name>
    <name type="common">European plaice</name>
    <dbReference type="NCBI Taxonomy" id="8262"/>
    <lineage>
        <taxon>Eukaryota</taxon>
        <taxon>Metazoa</taxon>
        <taxon>Chordata</taxon>
        <taxon>Craniata</taxon>
        <taxon>Vertebrata</taxon>
        <taxon>Euteleostomi</taxon>
        <taxon>Actinopterygii</taxon>
        <taxon>Neopterygii</taxon>
        <taxon>Teleostei</taxon>
        <taxon>Neoteleostei</taxon>
        <taxon>Acanthomorphata</taxon>
        <taxon>Carangaria</taxon>
        <taxon>Pleuronectiformes</taxon>
        <taxon>Pleuronectoidei</taxon>
        <taxon>Pleuronectidae</taxon>
        <taxon>Pleuronectes</taxon>
    </lineage>
</organism>
<gene>
    <name evidence="2" type="ORF">PLEPLA_LOCUS43746</name>
</gene>
<dbReference type="Proteomes" id="UP001153269">
    <property type="component" value="Unassembled WGS sequence"/>
</dbReference>
<feature type="compositionally biased region" description="Acidic residues" evidence="1">
    <location>
        <begin position="31"/>
        <end position="46"/>
    </location>
</feature>
<feature type="region of interest" description="Disordered" evidence="1">
    <location>
        <begin position="21"/>
        <end position="48"/>
    </location>
</feature>
<sequence length="69" mass="7610">MMSDYDPGSFHGLLMCQVPLMRSSTGHREEEVDPQEEEEGQVEDDPLPPIFISVERKTSAVGPSGECCV</sequence>
<proteinExistence type="predicted"/>
<accession>A0A9N7VXC2</accession>
<evidence type="ECO:0000313" key="2">
    <source>
        <dbReference type="EMBL" id="CAB1455965.1"/>
    </source>
</evidence>
<dbReference type="EMBL" id="CADEAL010004279">
    <property type="protein sequence ID" value="CAB1455965.1"/>
    <property type="molecule type" value="Genomic_DNA"/>
</dbReference>
<comment type="caution">
    <text evidence="2">The sequence shown here is derived from an EMBL/GenBank/DDBJ whole genome shotgun (WGS) entry which is preliminary data.</text>
</comment>
<dbReference type="AlphaFoldDB" id="A0A9N7VXC2"/>
<keyword evidence="3" id="KW-1185">Reference proteome</keyword>